<evidence type="ECO:0000259" key="1">
    <source>
        <dbReference type="Pfam" id="PF05732"/>
    </source>
</evidence>
<dbReference type="InterPro" id="IPR008813">
    <property type="entry name" value="Plasmid_replication_RepL"/>
</dbReference>
<dbReference type="OrthoDB" id="2965229at2"/>
<dbReference type="Gene3D" id="1.10.10.10">
    <property type="entry name" value="Winged helix-like DNA-binding domain superfamily/Winged helix DNA-binding domain"/>
    <property type="match status" value="1"/>
</dbReference>
<evidence type="ECO:0000313" key="3">
    <source>
        <dbReference type="Proteomes" id="UP000271374"/>
    </source>
</evidence>
<protein>
    <submittedName>
        <fullName evidence="2">Replication protein</fullName>
    </submittedName>
</protein>
<dbReference type="InterPro" id="IPR036388">
    <property type="entry name" value="WH-like_DNA-bd_sf"/>
</dbReference>
<dbReference type="Pfam" id="PF05732">
    <property type="entry name" value="RepL"/>
    <property type="match status" value="1"/>
</dbReference>
<comment type="caution">
    <text evidence="2">The sequence shown here is derived from an EMBL/GenBank/DDBJ whole genome shotgun (WGS) entry which is preliminary data.</text>
</comment>
<accession>A0A3S0L2I0</accession>
<organism evidence="2 3">
    <name type="scientific">Bacillus yapensis</name>
    <dbReference type="NCBI Taxonomy" id="2492960"/>
    <lineage>
        <taxon>Bacteria</taxon>
        <taxon>Bacillati</taxon>
        <taxon>Bacillota</taxon>
        <taxon>Bacilli</taxon>
        <taxon>Bacillales</taxon>
        <taxon>Bacillaceae</taxon>
        <taxon>Bacillus</taxon>
    </lineage>
</organism>
<name>A0A3S0L2I0_9BACI</name>
<dbReference type="EMBL" id="RXNT01000037">
    <property type="protein sequence ID" value="RTR25424.1"/>
    <property type="molecule type" value="Genomic_DNA"/>
</dbReference>
<feature type="domain" description="Plasmid replication protein RepL" evidence="1">
    <location>
        <begin position="16"/>
        <end position="152"/>
    </location>
</feature>
<dbReference type="GO" id="GO:0006276">
    <property type="term" value="P:plasmid maintenance"/>
    <property type="evidence" value="ECO:0007669"/>
    <property type="project" value="InterPro"/>
</dbReference>
<gene>
    <name evidence="2" type="ORF">EKG37_23005</name>
</gene>
<sequence length="153" mass="17747">MDKNMEYHADTQTLLGKKSKTYIDTETGEKIQAEQITKRAYGQKQFWKVYLMDFLHILGLADSRQIDVLVYILENTEQANNTFVGTYKKIAKEASVSEPTIAKIMKKLQENNFITKVQNGVWQVSPNIMMKGSEHKKSLLLNYYDDSKEQENE</sequence>
<dbReference type="RefSeq" id="WP_126411073.1">
    <property type="nucleotide sequence ID" value="NZ_RXNT01000037.1"/>
</dbReference>
<proteinExistence type="predicted"/>
<keyword evidence="3" id="KW-1185">Reference proteome</keyword>
<dbReference type="GO" id="GO:0006260">
    <property type="term" value="P:DNA replication"/>
    <property type="evidence" value="ECO:0007669"/>
    <property type="project" value="InterPro"/>
</dbReference>
<dbReference type="SUPFAM" id="SSF46785">
    <property type="entry name" value="Winged helix' DNA-binding domain"/>
    <property type="match status" value="1"/>
</dbReference>
<dbReference type="InterPro" id="IPR036390">
    <property type="entry name" value="WH_DNA-bd_sf"/>
</dbReference>
<reference evidence="2 3" key="1">
    <citation type="submission" date="2018-12" db="EMBL/GenBank/DDBJ databases">
        <title>Bacillus yapensis draft genome sequence.</title>
        <authorList>
            <person name="Yu L."/>
            <person name="Xu X."/>
            <person name="Tang X."/>
        </authorList>
    </citation>
    <scope>NUCLEOTIDE SEQUENCE [LARGE SCALE GENOMIC DNA]</scope>
    <source>
        <strain evidence="2 3">XXST-01</strain>
    </source>
</reference>
<dbReference type="Proteomes" id="UP000271374">
    <property type="component" value="Unassembled WGS sequence"/>
</dbReference>
<dbReference type="AlphaFoldDB" id="A0A3S0L2I0"/>
<evidence type="ECO:0000313" key="2">
    <source>
        <dbReference type="EMBL" id="RTR25424.1"/>
    </source>
</evidence>